<dbReference type="SUPFAM" id="SSF52833">
    <property type="entry name" value="Thioredoxin-like"/>
    <property type="match status" value="1"/>
</dbReference>
<comment type="catalytic activity">
    <reaction evidence="5">
        <text>RX + glutathione = an S-substituted glutathione + a halide anion + H(+)</text>
        <dbReference type="Rhea" id="RHEA:16437"/>
        <dbReference type="ChEBI" id="CHEBI:15378"/>
        <dbReference type="ChEBI" id="CHEBI:16042"/>
        <dbReference type="ChEBI" id="CHEBI:17792"/>
        <dbReference type="ChEBI" id="CHEBI:57925"/>
        <dbReference type="ChEBI" id="CHEBI:90779"/>
        <dbReference type="EC" id="2.5.1.18"/>
    </reaction>
</comment>
<dbReference type="PANTHER" id="PTHR43917:SF8">
    <property type="entry name" value="GH16740P-RELATED"/>
    <property type="match status" value="1"/>
</dbReference>
<dbReference type="InterPro" id="IPR036249">
    <property type="entry name" value="Thioredoxin-like_sf"/>
</dbReference>
<evidence type="ECO:0000313" key="8">
    <source>
        <dbReference type="EMBL" id="CAF0783232.1"/>
    </source>
</evidence>
<sequence length="206" mass="24475">MTNIPFESKEIALRKLEHVTDEYSQINPFKKVPVISDSGFILTESVAIFMYLCDKYKKNDWYSVDLKERARVNEYANWQHANLRANGAMLFRTKIITPRMTKKPPNERELEKWHERWESSIDDLENIWLKRSSYLGGNHLTFADLLGICELMQPIAAGYNLNQEKFPRVHDWVQRVKRETQPYFDEAHAVPMRMRRDILKNQNSKL</sequence>
<dbReference type="FunFam" id="1.20.1050.10:FF:000039">
    <property type="entry name" value="Glutathione S-transferase theta-1"/>
    <property type="match status" value="1"/>
</dbReference>
<dbReference type="Proteomes" id="UP000663877">
    <property type="component" value="Unassembled WGS sequence"/>
</dbReference>
<dbReference type="PROSITE" id="PS50405">
    <property type="entry name" value="GST_CTER"/>
    <property type="match status" value="1"/>
</dbReference>
<evidence type="ECO:0000313" key="9">
    <source>
        <dbReference type="EMBL" id="CAF0923280.1"/>
    </source>
</evidence>
<dbReference type="EMBL" id="CAJNOI010000487">
    <property type="protein sequence ID" value="CAF1291466.1"/>
    <property type="molecule type" value="Genomic_DNA"/>
</dbReference>
<dbReference type="InterPro" id="IPR051369">
    <property type="entry name" value="GST_Theta"/>
</dbReference>
<feature type="domain" description="GST C-terminal" evidence="7">
    <location>
        <begin position="65"/>
        <end position="198"/>
    </location>
</feature>
<accession>A0A813RN74</accession>
<dbReference type="EMBL" id="CAJNOM010000050">
    <property type="protein sequence ID" value="CAF0923280.1"/>
    <property type="molecule type" value="Genomic_DNA"/>
</dbReference>
<dbReference type="SFLD" id="SFLDG00358">
    <property type="entry name" value="Main_(cytGST)"/>
    <property type="match status" value="1"/>
</dbReference>
<dbReference type="PANTHER" id="PTHR43917">
    <property type="match status" value="1"/>
</dbReference>
<reference evidence="8" key="1">
    <citation type="submission" date="2021-02" db="EMBL/GenBank/DDBJ databases">
        <authorList>
            <person name="Nowell W R."/>
        </authorList>
    </citation>
    <scope>NUCLEOTIDE SEQUENCE</scope>
</reference>
<dbReference type="EMBL" id="CAJNOI010000010">
    <property type="protein sequence ID" value="CAF0783232.1"/>
    <property type="molecule type" value="Genomic_DNA"/>
</dbReference>
<evidence type="ECO:0000256" key="4">
    <source>
        <dbReference type="ARBA" id="ARBA00022679"/>
    </source>
</evidence>
<keyword evidence="4" id="KW-0808">Transferase</keyword>
<evidence type="ECO:0000256" key="3">
    <source>
        <dbReference type="ARBA" id="ARBA00022490"/>
    </source>
</evidence>
<comment type="caution">
    <text evidence="8">The sequence shown here is derived from an EMBL/GenBank/DDBJ whole genome shotgun (WGS) entry which is preliminary data.</text>
</comment>
<evidence type="ECO:0000256" key="5">
    <source>
        <dbReference type="ARBA" id="ARBA00047960"/>
    </source>
</evidence>
<dbReference type="InterPro" id="IPR040079">
    <property type="entry name" value="Glutathione_S-Trfase"/>
</dbReference>
<dbReference type="Proteomes" id="UP000663832">
    <property type="component" value="Unassembled WGS sequence"/>
</dbReference>
<dbReference type="GO" id="GO:0005737">
    <property type="term" value="C:cytoplasm"/>
    <property type="evidence" value="ECO:0007669"/>
    <property type="project" value="UniProtKB-SubCell"/>
</dbReference>
<dbReference type="Gene3D" id="1.20.1050.10">
    <property type="match status" value="1"/>
</dbReference>
<dbReference type="EMBL" id="CAJNOM010000833">
    <property type="protein sequence ID" value="CAF1569390.1"/>
    <property type="molecule type" value="Genomic_DNA"/>
</dbReference>
<name>A0A813RN74_9BILA</name>
<dbReference type="InterPro" id="IPR004046">
    <property type="entry name" value="GST_C"/>
</dbReference>
<evidence type="ECO:0000313" key="11">
    <source>
        <dbReference type="EMBL" id="CAF1569390.1"/>
    </source>
</evidence>
<dbReference type="Gene3D" id="3.40.30.10">
    <property type="entry name" value="Glutaredoxin"/>
    <property type="match status" value="1"/>
</dbReference>
<dbReference type="PROSITE" id="PS50404">
    <property type="entry name" value="GST_NTER"/>
    <property type="match status" value="1"/>
</dbReference>
<evidence type="ECO:0000256" key="1">
    <source>
        <dbReference type="ARBA" id="ARBA00004496"/>
    </source>
</evidence>
<dbReference type="CDD" id="cd03183">
    <property type="entry name" value="GST_C_Theta"/>
    <property type="match status" value="1"/>
</dbReference>
<dbReference type="GO" id="GO:0004364">
    <property type="term" value="F:glutathione transferase activity"/>
    <property type="evidence" value="ECO:0007669"/>
    <property type="project" value="UniProtKB-EC"/>
</dbReference>
<dbReference type="InterPro" id="IPR036282">
    <property type="entry name" value="Glutathione-S-Trfase_C_sf"/>
</dbReference>
<evidence type="ECO:0000313" key="10">
    <source>
        <dbReference type="EMBL" id="CAF1291466.1"/>
    </source>
</evidence>
<dbReference type="InterPro" id="IPR004045">
    <property type="entry name" value="Glutathione_S-Trfase_N"/>
</dbReference>
<evidence type="ECO:0000259" key="6">
    <source>
        <dbReference type="PROSITE" id="PS50404"/>
    </source>
</evidence>
<dbReference type="OrthoDB" id="422574at2759"/>
<evidence type="ECO:0000313" key="13">
    <source>
        <dbReference type="Proteomes" id="UP000663877"/>
    </source>
</evidence>
<dbReference type="SUPFAM" id="SSF47616">
    <property type="entry name" value="GST C-terminal domain-like"/>
    <property type="match status" value="1"/>
</dbReference>
<keyword evidence="3" id="KW-0963">Cytoplasm</keyword>
<evidence type="ECO:0000256" key="2">
    <source>
        <dbReference type="ARBA" id="ARBA00009899"/>
    </source>
</evidence>
<keyword evidence="12" id="KW-1185">Reference proteome</keyword>
<comment type="subcellular location">
    <subcellularLocation>
        <location evidence="1">Cytoplasm</location>
    </subcellularLocation>
</comment>
<dbReference type="Pfam" id="PF00043">
    <property type="entry name" value="GST_C"/>
    <property type="match status" value="1"/>
</dbReference>
<dbReference type="GO" id="GO:0006749">
    <property type="term" value="P:glutathione metabolic process"/>
    <property type="evidence" value="ECO:0007669"/>
    <property type="project" value="TreeGrafter"/>
</dbReference>
<proteinExistence type="inferred from homology"/>
<gene>
    <name evidence="10" type="ORF">BJG266_LOCUS31770</name>
    <name evidence="8" type="ORF">BJG266_LOCUS4250</name>
    <name evidence="9" type="ORF">QVE165_LOCUS10668</name>
    <name evidence="11" type="ORF">QVE165_LOCUS48671</name>
</gene>
<dbReference type="AlphaFoldDB" id="A0A813RN74"/>
<feature type="domain" description="GST N-terminal" evidence="6">
    <location>
        <begin position="1"/>
        <end position="60"/>
    </location>
</feature>
<dbReference type="InterPro" id="IPR040077">
    <property type="entry name" value="GST_C_Theta"/>
</dbReference>
<dbReference type="InterPro" id="IPR010987">
    <property type="entry name" value="Glutathione-S-Trfase_C-like"/>
</dbReference>
<organism evidence="8 13">
    <name type="scientific">Adineta steineri</name>
    <dbReference type="NCBI Taxonomy" id="433720"/>
    <lineage>
        <taxon>Eukaryota</taxon>
        <taxon>Metazoa</taxon>
        <taxon>Spiralia</taxon>
        <taxon>Gnathifera</taxon>
        <taxon>Rotifera</taxon>
        <taxon>Eurotatoria</taxon>
        <taxon>Bdelloidea</taxon>
        <taxon>Adinetida</taxon>
        <taxon>Adinetidae</taxon>
        <taxon>Adineta</taxon>
    </lineage>
</organism>
<evidence type="ECO:0000259" key="7">
    <source>
        <dbReference type="PROSITE" id="PS50405"/>
    </source>
</evidence>
<evidence type="ECO:0000313" key="12">
    <source>
        <dbReference type="Proteomes" id="UP000663832"/>
    </source>
</evidence>
<comment type="similarity">
    <text evidence="2">Belongs to the GST superfamily. Theta family.</text>
</comment>
<protein>
    <submittedName>
        <fullName evidence="8">Uncharacterized protein</fullName>
    </submittedName>
</protein>
<dbReference type="Pfam" id="PF02798">
    <property type="entry name" value="GST_N"/>
    <property type="match status" value="1"/>
</dbReference>
<dbReference type="SFLD" id="SFLDS00019">
    <property type="entry name" value="Glutathione_Transferase_(cytos"/>
    <property type="match status" value="1"/>
</dbReference>